<comment type="subcellular location">
    <subcellularLocation>
        <location evidence="1">Cell outer membrane</location>
    </subcellularLocation>
</comment>
<keyword evidence="5" id="KW-0675">Receptor</keyword>
<reference evidence="5" key="1">
    <citation type="submission" date="2020-10" db="EMBL/GenBank/DDBJ databases">
        <authorList>
            <person name="Gilroy R."/>
        </authorList>
    </citation>
    <scope>NUCLEOTIDE SEQUENCE</scope>
    <source>
        <strain evidence="5">D5-748</strain>
    </source>
</reference>
<dbReference type="Gene3D" id="2.170.130.10">
    <property type="entry name" value="TonB-dependent receptor, plug domain"/>
    <property type="match status" value="1"/>
</dbReference>
<proteinExistence type="predicted"/>
<dbReference type="EMBL" id="JADIMO010000112">
    <property type="protein sequence ID" value="MBO8445785.1"/>
    <property type="molecule type" value="Genomic_DNA"/>
</dbReference>
<dbReference type="Gene3D" id="2.40.170.20">
    <property type="entry name" value="TonB-dependent receptor, beta-barrel domain"/>
    <property type="match status" value="1"/>
</dbReference>
<evidence type="ECO:0000256" key="2">
    <source>
        <dbReference type="ARBA" id="ARBA00023136"/>
    </source>
</evidence>
<keyword evidence="3" id="KW-0998">Cell outer membrane</keyword>
<evidence type="ECO:0000313" key="5">
    <source>
        <dbReference type="EMBL" id="MBO8445785.1"/>
    </source>
</evidence>
<protein>
    <submittedName>
        <fullName evidence="5">TonB-dependent receptor plug domain-containing protein</fullName>
    </submittedName>
</protein>
<dbReference type="GO" id="GO:0009279">
    <property type="term" value="C:cell outer membrane"/>
    <property type="evidence" value="ECO:0007669"/>
    <property type="project" value="UniProtKB-SubCell"/>
</dbReference>
<reference evidence="5" key="2">
    <citation type="journal article" date="2021" name="PeerJ">
        <title>Extensive microbial diversity within the chicken gut microbiome revealed by metagenomics and culture.</title>
        <authorList>
            <person name="Gilroy R."/>
            <person name="Ravi A."/>
            <person name="Getino M."/>
            <person name="Pursley I."/>
            <person name="Horton D.L."/>
            <person name="Alikhan N.F."/>
            <person name="Baker D."/>
            <person name="Gharbi K."/>
            <person name="Hall N."/>
            <person name="Watson M."/>
            <person name="Adriaenssens E.M."/>
            <person name="Foster-Nyarko E."/>
            <person name="Jarju S."/>
            <person name="Secka A."/>
            <person name="Antonio M."/>
            <person name="Oren A."/>
            <person name="Chaudhuri R.R."/>
            <person name="La Ragione R."/>
            <person name="Hildebrand F."/>
            <person name="Pallen M.J."/>
        </authorList>
    </citation>
    <scope>NUCLEOTIDE SEQUENCE</scope>
    <source>
        <strain evidence="5">D5-748</strain>
    </source>
</reference>
<comment type="caution">
    <text evidence="5">The sequence shown here is derived from an EMBL/GenBank/DDBJ whole genome shotgun (WGS) entry which is preliminary data.</text>
</comment>
<keyword evidence="2" id="KW-0472">Membrane</keyword>
<sequence>MAVLPAYGAYDAVSDSVSFAEAEKRFATVSVEGGEACMIKNAHFLNSLAGKVPGVTVNPSSAGAGGAVRVVMRGSVPIDGHGVLYVIDGVPMPNFINEDADGVSRAGTEAAADINPEDINEISFIPGPSAVILYGQDARYGAIVIETRKGEGNGLEVSFSNNTMFSMPMILPDLQISDPLSFFKTGSNVFNTLSLSAGNEKSRTYLSAGTVNTSGILPGNRYDRYNFNFRNTSSFLDGRLRLDVGAAYVYQKDRNMTSDGIYGNPLVPVYLFPLGEDFGSLQEYERYDEAAGRPVQWWPYSGLPAGSQNPYWIMERMNRENGRHRYRVNTSLKFQATDWLDLELAAGIDNFVNTYTEKDYAGSILQSSISENGYYRETSVRSHQEYVRLTAGFHKVFGQFSFSALAGGSWKNNSSSFDDNGGSLSEANIFDLANLVNDGDFVDVFDRFRIMESSVFADFNLGWKSLIYVDLAVRNDWRSFPLLRQSMSAFSLSAGVSAVVSNVLEMPSWMSLLNLRASFSNVLDISSVEAGADLGFADGKVNVGVTYYRSRGKDLALDGYLNSAVSSDIDFGCVLNQGLEASLSYDDRWGDFSWSSRLALSYNRNRFVAGKGIFNSVTGEYMGIDFLQTAKLSPDGPFVCIVDGGSIGDIYVDRDFRRNPDGSVALVDNMPVIETVQPVKVGSILPDVNAGWQNMFSWKGFSLGVMISARFGGQAVSPAQAWMDYYGVSQYSADLRDAGGMRIGGVTVPAEGYLKTVAVNGGQGAAYVYDADNIRLKELSVHYKIDRKCLGDVCDLVVGVVADNVCMIWCKAPFDPETVPYASDIFYSGVDCFMQPSLRSVGFNVKVVF</sequence>
<dbReference type="InterPro" id="IPR012910">
    <property type="entry name" value="Plug_dom"/>
</dbReference>
<dbReference type="Proteomes" id="UP000823619">
    <property type="component" value="Unassembled WGS sequence"/>
</dbReference>
<name>A0A9D9H974_9BACT</name>
<dbReference type="SUPFAM" id="SSF56935">
    <property type="entry name" value="Porins"/>
    <property type="match status" value="1"/>
</dbReference>
<feature type="domain" description="TonB-dependent receptor plug" evidence="4">
    <location>
        <begin position="46"/>
        <end position="141"/>
    </location>
</feature>
<gene>
    <name evidence="5" type="ORF">IAC23_08895</name>
</gene>
<dbReference type="InterPro" id="IPR037066">
    <property type="entry name" value="Plug_dom_sf"/>
</dbReference>
<dbReference type="InterPro" id="IPR036942">
    <property type="entry name" value="Beta-barrel_TonB_sf"/>
</dbReference>
<accession>A0A9D9H974</accession>
<organism evidence="5 6">
    <name type="scientific">Candidatus Cryptobacteroides merdavium</name>
    <dbReference type="NCBI Taxonomy" id="2840769"/>
    <lineage>
        <taxon>Bacteria</taxon>
        <taxon>Pseudomonadati</taxon>
        <taxon>Bacteroidota</taxon>
        <taxon>Bacteroidia</taxon>
        <taxon>Bacteroidales</taxon>
        <taxon>Candidatus Cryptobacteroides</taxon>
    </lineage>
</organism>
<evidence type="ECO:0000256" key="3">
    <source>
        <dbReference type="ARBA" id="ARBA00023237"/>
    </source>
</evidence>
<dbReference type="Pfam" id="PF07715">
    <property type="entry name" value="Plug"/>
    <property type="match status" value="1"/>
</dbReference>
<evidence type="ECO:0000256" key="1">
    <source>
        <dbReference type="ARBA" id="ARBA00004442"/>
    </source>
</evidence>
<evidence type="ECO:0000313" key="6">
    <source>
        <dbReference type="Proteomes" id="UP000823619"/>
    </source>
</evidence>
<dbReference type="AlphaFoldDB" id="A0A9D9H974"/>
<evidence type="ECO:0000259" key="4">
    <source>
        <dbReference type="Pfam" id="PF07715"/>
    </source>
</evidence>